<dbReference type="Gene3D" id="1.10.238.10">
    <property type="entry name" value="EF-hand"/>
    <property type="match status" value="1"/>
</dbReference>
<dbReference type="EMBL" id="CAXAMN010022806">
    <property type="protein sequence ID" value="CAK9072906.1"/>
    <property type="molecule type" value="Genomic_DNA"/>
</dbReference>
<gene>
    <name evidence="3" type="ORF">CCMP2556_LOCUS35866</name>
</gene>
<sequence>MSDPETSGVGIENEVSLTDSARLSLVRVQEVLQSIFEFYASATALQEPRLTNAKFTRIVMDAALVDEKLTPAKVDVTFSRVCGNSPHMMLPQFRDAMVRLAAIKYPQLSRTEAVLQIFKNLATFQGQTKDVFSELDDAVLSLLGIARPSLQILYEGYFPGVQFGKSSRPGAQKPRESVKQTSLAQSEAQNGLVQFLTDFEVVPELLPKSSAFAVFREVAKAATIPLEVKRKLGDDQVSGRFFSYSHFACSFPVMAQKAFASPGIVSLVRLMQWMDASKGRVLFSQSFPGSAPKGCAVSLRILPEMEKLPEELRGEELEPKVQEPQEGKVRRNSYVEVHRRSQSTGRTSVTRAARSQSRADGAHRARPAVLPEWAHAEIQKTFGHYASLADPLNRTTLTSQKFGRFLRDCGLLSMEAEGAVTFEFAPEGRRSLRPRGSLDSAIGAKPGLSRSNSTGALKRASMPARRGSGVGLEASVERRASFAVSGQAARSALPLKVFPVPPLSQVEVDLIFVQATRPDDTQERRRSVIKVGGGSKRLMTVESFVKALVDVAVQVMAPEPEDVSNSLEDFCKRVVACRDGAGGVWPKVIRPLNEILLRSRSEDLLGVLELQEKPEVKRLLQDCSFGIQKLFLCYASEPTSKRAFWNSDSVTRFAIDFDFLGEVSNLPLQRMFQDACQSTNQLKAEEKLLLENFPLFLLMLANKTHAGQACPVLQDRVVLLFQRINAIACTSTQAPRFGLAKEALLPLSRESTRRTSIQSSMMEEPRRHDEAGLSWDELLSSTF</sequence>
<dbReference type="SUPFAM" id="SSF47473">
    <property type="entry name" value="EF-hand"/>
    <property type="match status" value="1"/>
</dbReference>
<feature type="compositionally biased region" description="Polar residues" evidence="2">
    <location>
        <begin position="342"/>
        <end position="358"/>
    </location>
</feature>
<feature type="region of interest" description="Disordered" evidence="2">
    <location>
        <begin position="313"/>
        <end position="366"/>
    </location>
</feature>
<proteinExistence type="inferred from homology"/>
<keyword evidence="4" id="KW-1185">Reference proteome</keyword>
<evidence type="ECO:0000256" key="2">
    <source>
        <dbReference type="SAM" id="MobiDB-lite"/>
    </source>
</evidence>
<protein>
    <submittedName>
        <fullName evidence="3">Uncharacterized protein</fullName>
    </submittedName>
</protein>
<dbReference type="Pfam" id="PF05517">
    <property type="entry name" value="p25-alpha"/>
    <property type="match status" value="1"/>
</dbReference>
<dbReference type="PANTHER" id="PTHR12932">
    <property type="entry name" value="P25 ALPHA-RELATED"/>
    <property type="match status" value="1"/>
</dbReference>
<organism evidence="3 4">
    <name type="scientific">Durusdinium trenchii</name>
    <dbReference type="NCBI Taxonomy" id="1381693"/>
    <lineage>
        <taxon>Eukaryota</taxon>
        <taxon>Sar</taxon>
        <taxon>Alveolata</taxon>
        <taxon>Dinophyceae</taxon>
        <taxon>Suessiales</taxon>
        <taxon>Symbiodiniaceae</taxon>
        <taxon>Durusdinium</taxon>
    </lineage>
</organism>
<evidence type="ECO:0000313" key="4">
    <source>
        <dbReference type="Proteomes" id="UP001642484"/>
    </source>
</evidence>
<comment type="similarity">
    <text evidence="1">Belongs to the TPPP family.</text>
</comment>
<evidence type="ECO:0000256" key="1">
    <source>
        <dbReference type="ARBA" id="ARBA00010994"/>
    </source>
</evidence>
<dbReference type="InterPro" id="IPR008907">
    <property type="entry name" value="TPP/p25"/>
</dbReference>
<reference evidence="3 4" key="1">
    <citation type="submission" date="2024-02" db="EMBL/GenBank/DDBJ databases">
        <authorList>
            <person name="Chen Y."/>
            <person name="Shah S."/>
            <person name="Dougan E. K."/>
            <person name="Thang M."/>
            <person name="Chan C."/>
        </authorList>
    </citation>
    <scope>NUCLEOTIDE SEQUENCE [LARGE SCALE GENOMIC DNA]</scope>
</reference>
<dbReference type="InterPro" id="IPR011992">
    <property type="entry name" value="EF-hand-dom_pair"/>
</dbReference>
<feature type="region of interest" description="Disordered" evidence="2">
    <location>
        <begin position="433"/>
        <end position="464"/>
    </location>
</feature>
<dbReference type="Proteomes" id="UP001642484">
    <property type="component" value="Unassembled WGS sequence"/>
</dbReference>
<feature type="compositionally biased region" description="Basic and acidic residues" evidence="2">
    <location>
        <begin position="313"/>
        <end position="329"/>
    </location>
</feature>
<comment type="caution">
    <text evidence="3">The sequence shown here is derived from an EMBL/GenBank/DDBJ whole genome shotgun (WGS) entry which is preliminary data.</text>
</comment>
<accession>A0ABP0PB60</accession>
<evidence type="ECO:0000313" key="3">
    <source>
        <dbReference type="EMBL" id="CAK9072906.1"/>
    </source>
</evidence>
<dbReference type="PANTHER" id="PTHR12932:SF9">
    <property type="entry name" value="TUBULIN POLYMERIZATION-PROMOTING PROTEIN HOMOLOG"/>
    <property type="match status" value="1"/>
</dbReference>
<name>A0ABP0PB60_9DINO</name>